<evidence type="ECO:0000256" key="2">
    <source>
        <dbReference type="SAM" id="SignalP"/>
    </source>
</evidence>
<accession>I4C1S5</accession>
<evidence type="ECO:0000313" key="5">
    <source>
        <dbReference type="EMBL" id="AFM23516.1"/>
    </source>
</evidence>
<dbReference type="RefSeq" id="WP_014808672.1">
    <property type="nucleotide sequence ID" value="NC_018025.1"/>
</dbReference>
<evidence type="ECO:0008006" key="7">
    <source>
        <dbReference type="Google" id="ProtNLM"/>
    </source>
</evidence>
<feature type="signal peptide" evidence="2">
    <location>
        <begin position="1"/>
        <end position="18"/>
    </location>
</feature>
<dbReference type="Gene3D" id="2.170.130.30">
    <property type="match status" value="1"/>
</dbReference>
<dbReference type="EMBL" id="CP003360">
    <property type="protein sequence ID" value="AFM23516.1"/>
    <property type="molecule type" value="Genomic_DNA"/>
</dbReference>
<evidence type="ECO:0000259" key="4">
    <source>
        <dbReference type="Pfam" id="PF14478"/>
    </source>
</evidence>
<dbReference type="Proteomes" id="UP000006055">
    <property type="component" value="Chromosome"/>
</dbReference>
<dbReference type="SUPFAM" id="SSF48239">
    <property type="entry name" value="Terpenoid cyclases/Protein prenyltransferases"/>
    <property type="match status" value="2"/>
</dbReference>
<dbReference type="Pfam" id="PF00432">
    <property type="entry name" value="Prenyltrans"/>
    <property type="match status" value="1"/>
</dbReference>
<keyword evidence="1" id="KW-0677">Repeat</keyword>
<dbReference type="Pfam" id="PF14478">
    <property type="entry name" value="DUF4430"/>
    <property type="match status" value="2"/>
</dbReference>
<dbReference type="InterPro" id="IPR001330">
    <property type="entry name" value="Prenyltrans"/>
</dbReference>
<dbReference type="HOGENOM" id="CLU_448148_0_0_7"/>
<feature type="domain" description="Transcobalamin-like C-terminal" evidence="4">
    <location>
        <begin position="559"/>
        <end position="602"/>
    </location>
</feature>
<proteinExistence type="predicted"/>
<dbReference type="STRING" id="706587.Desti_0792"/>
<dbReference type="InterPro" id="IPR008930">
    <property type="entry name" value="Terpenoid_cyclase/PrenylTrfase"/>
</dbReference>
<dbReference type="eggNOG" id="COG1657">
    <property type="taxonomic scope" value="Bacteria"/>
</dbReference>
<feature type="domain" description="Transcobalamin-like C-terminal" evidence="4">
    <location>
        <begin position="347"/>
        <end position="399"/>
    </location>
</feature>
<reference evidence="6" key="1">
    <citation type="submission" date="2012-06" db="EMBL/GenBank/DDBJ databases">
        <title>Complete sequence of chromosome of Desulfomonile tiedjei DSM 6799.</title>
        <authorList>
            <person name="Lucas S."/>
            <person name="Copeland A."/>
            <person name="Lapidus A."/>
            <person name="Glavina del Rio T."/>
            <person name="Dalin E."/>
            <person name="Tice H."/>
            <person name="Bruce D."/>
            <person name="Goodwin L."/>
            <person name="Pitluck S."/>
            <person name="Peters L."/>
            <person name="Ovchinnikova G."/>
            <person name="Zeytun A."/>
            <person name="Lu M."/>
            <person name="Kyrpides N."/>
            <person name="Mavromatis K."/>
            <person name="Ivanova N."/>
            <person name="Brettin T."/>
            <person name="Detter J.C."/>
            <person name="Han C."/>
            <person name="Larimer F."/>
            <person name="Land M."/>
            <person name="Hauser L."/>
            <person name="Markowitz V."/>
            <person name="Cheng J.-F."/>
            <person name="Hugenholtz P."/>
            <person name="Woyke T."/>
            <person name="Wu D."/>
            <person name="Spring S."/>
            <person name="Schroeder M."/>
            <person name="Brambilla E."/>
            <person name="Klenk H.-P."/>
            <person name="Eisen J.A."/>
        </authorList>
    </citation>
    <scope>NUCLEOTIDE SEQUENCE [LARGE SCALE GENOMIC DNA]</scope>
    <source>
        <strain evidence="6">ATCC 49306 / DSM 6799 / DCB-1</strain>
    </source>
</reference>
<keyword evidence="2" id="KW-0732">Signal</keyword>
<feature type="chain" id="PRO_5003687263" description="DUF4430 domain-containing protein" evidence="2">
    <location>
        <begin position="19"/>
        <end position="609"/>
    </location>
</feature>
<evidence type="ECO:0000313" key="6">
    <source>
        <dbReference type="Proteomes" id="UP000006055"/>
    </source>
</evidence>
<feature type="domain" description="Prenyltransferase alpha-alpha toroid" evidence="3">
    <location>
        <begin position="200"/>
        <end position="298"/>
    </location>
</feature>
<evidence type="ECO:0000259" key="3">
    <source>
        <dbReference type="Pfam" id="PF00432"/>
    </source>
</evidence>
<dbReference type="Gene3D" id="1.50.10.20">
    <property type="match status" value="1"/>
</dbReference>
<sequence length="609" mass="67305">MKKFVVLIVIIISLTSFASFGKALDAGSPEIIAALNYFKSAQLDDGGFGPGGLTEWVMMAIAAAGQDPRYWRKNGKTPMDYLRKRNLTNTPSDWIRMVLVLVSVGENPRNWQGTDLVEKIKSNYRNDQFGDELSLRDDFWATIALIAAEESDSPYVAASVRFILEHQNPDGSWGASTTGIEIGPDNTATAVISLLAAGHPKDSAAIKRAIHYLKTIQNSDGGFPYLFVPSNAATDSLVMQACSAYSTDILSEKMHDRVVAHLLQLQETDGSFKWTETSWDGKLMMTAHAVTGLLGKYYPIHPALSDWITVDVRIEGKDHTLVHCPITTPSSSATPLSVLVEACMQAGIEHEITQVKDSSYLKSIQGDRDVWQFRINDVLPMSAADSLKLASGDELVWFYDPEGCRSTLKLELCTLSLCPGEEAHVRVTQFDDETGSWKDCPNYALVVDQGIQSSSNGVSTIHFSKEGTYSLHAEKSNGIRSVKKIVTVEQCHPITVRVRIEDEKLVPWEGLVTCSGAEIIDLKGQRIQLRKPVLVSALEGARRSGAIEYTTVKTAQGLILVSINGQSEDNTNGSWWYEVNDKRVHSNIDEYVLNDGDKLLFYRSPQHRK</sequence>
<gene>
    <name evidence="5" type="ordered locus">Desti_0792</name>
</gene>
<dbReference type="InterPro" id="IPR027954">
    <property type="entry name" value="Transcobalamin-like_C"/>
</dbReference>
<dbReference type="KEGG" id="dti:Desti_0792"/>
<dbReference type="PANTHER" id="PTHR10559">
    <property type="entry name" value="TRANSCOBALAMIN-1/GASTRIC INTRINSIC FACTOR"/>
    <property type="match status" value="1"/>
</dbReference>
<keyword evidence="6" id="KW-1185">Reference proteome</keyword>
<dbReference type="InterPro" id="IPR051588">
    <property type="entry name" value="Cobalamin_Transport"/>
</dbReference>
<dbReference type="AlphaFoldDB" id="I4C1S5"/>
<dbReference type="PANTHER" id="PTHR10559:SF18">
    <property type="entry name" value="TRANSCOBALAMIN II"/>
    <property type="match status" value="1"/>
</dbReference>
<organism evidence="5 6">
    <name type="scientific">Desulfomonile tiedjei (strain ATCC 49306 / DSM 6799 / DCB-1)</name>
    <dbReference type="NCBI Taxonomy" id="706587"/>
    <lineage>
        <taxon>Bacteria</taxon>
        <taxon>Pseudomonadati</taxon>
        <taxon>Thermodesulfobacteriota</taxon>
        <taxon>Desulfomonilia</taxon>
        <taxon>Desulfomonilales</taxon>
        <taxon>Desulfomonilaceae</taxon>
        <taxon>Desulfomonile</taxon>
    </lineage>
</organism>
<dbReference type="GO" id="GO:0003824">
    <property type="term" value="F:catalytic activity"/>
    <property type="evidence" value="ECO:0007669"/>
    <property type="project" value="InterPro"/>
</dbReference>
<protein>
    <recommendedName>
        <fullName evidence="7">DUF4430 domain-containing protein</fullName>
    </recommendedName>
</protein>
<name>I4C1S5_DESTA</name>
<evidence type="ECO:0000256" key="1">
    <source>
        <dbReference type="ARBA" id="ARBA00022737"/>
    </source>
</evidence>